<keyword evidence="3" id="KW-1185">Reference proteome</keyword>
<name>A0ABV2CKP7_9RHOO</name>
<dbReference type="InterPro" id="IPR041413">
    <property type="entry name" value="MLTR_LBD"/>
</dbReference>
<reference evidence="2 3" key="1">
    <citation type="submission" date="2024-07" db="EMBL/GenBank/DDBJ databases">
        <title>Uliginosibacterium paludis KCTC:42655.</title>
        <authorList>
            <person name="Kim M.K."/>
        </authorList>
    </citation>
    <scope>NUCLEOTIDE SEQUENCE [LARGE SCALE GENOMIC DNA]</scope>
    <source>
        <strain evidence="2 3">KCTC 42655</strain>
    </source>
</reference>
<feature type="domain" description="HTH cro/C1-type" evidence="1">
    <location>
        <begin position="11"/>
        <end position="83"/>
    </location>
</feature>
<sequence length="265" mass="30820">MDSRRKELGEFIQVLRHRSQPADFGFASGSRRRTAGLRREEMAQLIGISPTWYTWIEQGREVNVSAEVLDRLARSLRLNRSERAYVFEMADRRDPQASQPEDDDAAPIYSTLLPEIGVPAYLMGRYWDILDWNAAAADLFSGWLDQPHDANAPPPNMLRFVFLRAETREFLVDWETRARRITAEFRADCRARLDEPALLRLVSELSAGSTDFARFWKQHDVLERQGGERRFQHPKRGLITCQQTTLRPVEQEHIKLVMLRPLSKR</sequence>
<organism evidence="2 3">
    <name type="scientific">Uliginosibacterium paludis</name>
    <dbReference type="NCBI Taxonomy" id="1615952"/>
    <lineage>
        <taxon>Bacteria</taxon>
        <taxon>Pseudomonadati</taxon>
        <taxon>Pseudomonadota</taxon>
        <taxon>Betaproteobacteria</taxon>
        <taxon>Rhodocyclales</taxon>
        <taxon>Zoogloeaceae</taxon>
        <taxon>Uliginosibacterium</taxon>
    </lineage>
</organism>
<dbReference type="InterPro" id="IPR001387">
    <property type="entry name" value="Cro/C1-type_HTH"/>
</dbReference>
<dbReference type="Proteomes" id="UP001548590">
    <property type="component" value="Unassembled WGS sequence"/>
</dbReference>
<dbReference type="CDD" id="cd00093">
    <property type="entry name" value="HTH_XRE"/>
    <property type="match status" value="1"/>
</dbReference>
<evidence type="ECO:0000313" key="2">
    <source>
        <dbReference type="EMBL" id="MET1488475.1"/>
    </source>
</evidence>
<dbReference type="Gene3D" id="1.10.260.40">
    <property type="entry name" value="lambda repressor-like DNA-binding domains"/>
    <property type="match status" value="1"/>
</dbReference>
<comment type="caution">
    <text evidence="2">The sequence shown here is derived from an EMBL/GenBank/DDBJ whole genome shotgun (WGS) entry which is preliminary data.</text>
</comment>
<accession>A0ABV2CKP7</accession>
<evidence type="ECO:0000313" key="3">
    <source>
        <dbReference type="Proteomes" id="UP001548590"/>
    </source>
</evidence>
<protein>
    <submittedName>
        <fullName evidence="2">Helix-turn-helix transcriptional regulator</fullName>
    </submittedName>
</protein>
<dbReference type="PANTHER" id="PTHR35010:SF2">
    <property type="entry name" value="BLL4672 PROTEIN"/>
    <property type="match status" value="1"/>
</dbReference>
<dbReference type="SMART" id="SM00530">
    <property type="entry name" value="HTH_XRE"/>
    <property type="match status" value="1"/>
</dbReference>
<dbReference type="EMBL" id="JBEWLZ010000001">
    <property type="protein sequence ID" value="MET1488475.1"/>
    <property type="molecule type" value="Genomic_DNA"/>
</dbReference>
<dbReference type="RefSeq" id="WP_345926624.1">
    <property type="nucleotide sequence ID" value="NZ_JBDIVF010000003.1"/>
</dbReference>
<gene>
    <name evidence="2" type="ORF">ABVT11_01450</name>
</gene>
<dbReference type="Pfam" id="PF13560">
    <property type="entry name" value="HTH_31"/>
    <property type="match status" value="1"/>
</dbReference>
<dbReference type="Gene3D" id="3.30.450.180">
    <property type="match status" value="1"/>
</dbReference>
<dbReference type="Pfam" id="PF17765">
    <property type="entry name" value="MLTR_LBD"/>
    <property type="match status" value="1"/>
</dbReference>
<dbReference type="InterPro" id="IPR010982">
    <property type="entry name" value="Lambda_DNA-bd_dom_sf"/>
</dbReference>
<evidence type="ECO:0000259" key="1">
    <source>
        <dbReference type="SMART" id="SM00530"/>
    </source>
</evidence>
<dbReference type="PANTHER" id="PTHR35010">
    <property type="entry name" value="BLL4672 PROTEIN-RELATED"/>
    <property type="match status" value="1"/>
</dbReference>
<proteinExistence type="predicted"/>
<dbReference type="SUPFAM" id="SSF47413">
    <property type="entry name" value="lambda repressor-like DNA-binding domains"/>
    <property type="match status" value="1"/>
</dbReference>